<evidence type="ECO:0000313" key="3">
    <source>
        <dbReference type="Proteomes" id="UP000197025"/>
    </source>
</evidence>
<gene>
    <name evidence="2" type="ORF">SAMN02746019_00007700</name>
</gene>
<organism evidence="2 3">
    <name type="scientific">Thermoflexus hugenholtzii JAD2</name>
    <dbReference type="NCBI Taxonomy" id="877466"/>
    <lineage>
        <taxon>Bacteria</taxon>
        <taxon>Bacillati</taxon>
        <taxon>Chloroflexota</taxon>
        <taxon>Thermoflexia</taxon>
        <taxon>Thermoflexales</taxon>
        <taxon>Thermoflexaceae</taxon>
        <taxon>Thermoflexus</taxon>
    </lineage>
</organism>
<feature type="compositionally biased region" description="Low complexity" evidence="1">
    <location>
        <begin position="87"/>
        <end position="97"/>
    </location>
</feature>
<evidence type="ECO:0000256" key="1">
    <source>
        <dbReference type="SAM" id="MobiDB-lite"/>
    </source>
</evidence>
<protein>
    <submittedName>
        <fullName evidence="2">Uncharacterized protein</fullName>
    </submittedName>
</protein>
<proteinExistence type="predicted"/>
<evidence type="ECO:0000313" key="2">
    <source>
        <dbReference type="EMBL" id="SNB64062.1"/>
    </source>
</evidence>
<reference evidence="3" key="1">
    <citation type="submission" date="2017-06" db="EMBL/GenBank/DDBJ databases">
        <authorList>
            <person name="Varghese N."/>
            <person name="Submissions S."/>
        </authorList>
    </citation>
    <scope>NUCLEOTIDE SEQUENCE [LARGE SCALE GENOMIC DNA]</scope>
    <source>
        <strain evidence="3">JAD2</strain>
    </source>
</reference>
<dbReference type="Proteomes" id="UP000197025">
    <property type="component" value="Unassembled WGS sequence"/>
</dbReference>
<dbReference type="EMBL" id="FYEK01000027">
    <property type="protein sequence ID" value="SNB64062.1"/>
    <property type="molecule type" value="Genomic_DNA"/>
</dbReference>
<dbReference type="AlphaFoldDB" id="A0A212QWH3"/>
<dbReference type="RefSeq" id="WP_143597542.1">
    <property type="nucleotide sequence ID" value="NZ_FYEK01000027.1"/>
</dbReference>
<dbReference type="InParanoid" id="A0A212QWH3"/>
<name>A0A212QWH3_9CHLR</name>
<dbReference type="Gene3D" id="3.40.50.10490">
    <property type="entry name" value="Glucose-6-phosphate isomerase like protein, domain 1"/>
    <property type="match status" value="1"/>
</dbReference>
<sequence>MGREEHDLLVALFEAMAVPLPSGWTASAFDGVVIAGMGSSAIGASLVAALTAGECPIPITVFRGDPLRGKAGGGRGEPPTPLSIQGTSTTTRTSMSTGPAPLFRSVM</sequence>
<feature type="region of interest" description="Disordered" evidence="1">
    <location>
        <begin position="66"/>
        <end position="107"/>
    </location>
</feature>
<keyword evidence="3" id="KW-1185">Reference proteome</keyword>
<accession>A0A212QWH3</accession>